<dbReference type="Proteomes" id="UP000471672">
    <property type="component" value="Unassembled WGS sequence"/>
</dbReference>
<comment type="caution">
    <text evidence="8">The sequence shown here is derived from an EMBL/GenBank/DDBJ whole genome shotgun (WGS) entry which is preliminary data.</text>
</comment>
<comment type="subcellular location">
    <subcellularLocation>
        <location evidence="1">Membrane</location>
        <topology evidence="1">Multi-pass membrane protein</topology>
    </subcellularLocation>
</comment>
<evidence type="ECO:0000256" key="1">
    <source>
        <dbReference type="ARBA" id="ARBA00004141"/>
    </source>
</evidence>
<evidence type="ECO:0000313" key="9">
    <source>
        <dbReference type="Proteomes" id="UP000471672"/>
    </source>
</evidence>
<dbReference type="EMBL" id="JAAFAN010000015">
    <property type="protein sequence ID" value="NDO89075.1"/>
    <property type="molecule type" value="Genomic_DNA"/>
</dbReference>
<feature type="transmembrane region" description="Helical" evidence="6">
    <location>
        <begin position="447"/>
        <end position="465"/>
    </location>
</feature>
<evidence type="ECO:0000259" key="7">
    <source>
        <dbReference type="Pfam" id="PF13515"/>
    </source>
</evidence>
<feature type="transmembrane region" description="Helical" evidence="6">
    <location>
        <begin position="377"/>
        <end position="396"/>
    </location>
</feature>
<feature type="transmembrane region" description="Helical" evidence="6">
    <location>
        <begin position="477"/>
        <end position="495"/>
    </location>
</feature>
<feature type="transmembrane region" description="Helical" evidence="6">
    <location>
        <begin position="52"/>
        <end position="69"/>
    </location>
</feature>
<feature type="transmembrane region" description="Helical" evidence="6">
    <location>
        <begin position="97"/>
        <end position="115"/>
    </location>
</feature>
<protein>
    <submittedName>
        <fullName evidence="8">FUSC family protein</fullName>
    </submittedName>
</protein>
<proteinExistence type="predicted"/>
<feature type="domain" description="Integral membrane bound transporter" evidence="7">
    <location>
        <begin position="364"/>
        <end position="490"/>
    </location>
</feature>
<keyword evidence="2 6" id="KW-0812">Transmembrane</keyword>
<dbReference type="Pfam" id="PF13515">
    <property type="entry name" value="FUSC_2"/>
    <property type="match status" value="1"/>
</dbReference>
<accession>A0ABX0BBS4</accession>
<evidence type="ECO:0000313" key="8">
    <source>
        <dbReference type="EMBL" id="NDO89075.1"/>
    </source>
</evidence>
<evidence type="ECO:0000256" key="4">
    <source>
        <dbReference type="ARBA" id="ARBA00023136"/>
    </source>
</evidence>
<gene>
    <name evidence="8" type="ORF">GYH36_06330</name>
</gene>
<keyword evidence="3 6" id="KW-1133">Transmembrane helix</keyword>
<dbReference type="InterPro" id="IPR049453">
    <property type="entry name" value="Memb_transporter_dom"/>
</dbReference>
<evidence type="ECO:0000256" key="6">
    <source>
        <dbReference type="SAM" id="Phobius"/>
    </source>
</evidence>
<evidence type="ECO:0000256" key="5">
    <source>
        <dbReference type="SAM" id="MobiDB-lite"/>
    </source>
</evidence>
<dbReference type="RefSeq" id="WP_162289414.1">
    <property type="nucleotide sequence ID" value="NZ_JAAFAN010000015.1"/>
</dbReference>
<feature type="transmembrane region" description="Helical" evidence="6">
    <location>
        <begin position="408"/>
        <end position="441"/>
    </location>
</feature>
<feature type="region of interest" description="Disordered" evidence="5">
    <location>
        <begin position="300"/>
        <end position="339"/>
    </location>
</feature>
<sequence length="682" mass="71728">MSAGVLCSAVLALEVVRRLHAHPGLLAMAVFLSVQASTVVQDRTPRARAGTALLLVPTVTASIAVAALLSPHRPAVLAGFVLLTGAATWVRRYGPRAAAIGTLAFMGYLFTLFVRPTAHELPAFCLIAVGAVATQAVARAALRFEHPRRTLLALLADLRSASAAALRSAARPARAGVLRTRLARIDAVGRALTAWQRDYPTADHVACSERSLALLVLDARVCTEETCDELVRVAGAASTRRGAPAALAHLEAVLAPRASSARVEAATAWATRALSSQGRPVRDDVLEYLVARSTLAHARLRRAEQTPGTGTLPHDAPASSTARPRSDVGAPPRPARAAPRWTPWRQWAPTSRLAVQAMVAATAAVAVGEAISASRWYWAVTSAFVVFAGTTTRGGVLTRAYRRVAGTAGGIVVGVGAVLLSGQHTSVLVGISVVAVFGMLYLGPVRYVYTPFFMTVVVVAVYAMLGDLRHDVLELRLEETLAGAVIGVLCAYAILSASSHPDLVGRVRACFRALDALLQVGDRTFGGRGDGHEALAALHELEAARDDVEATVEAMSAALLGRHESALEAVRLLDVVTRACGVLAQAVMRRGAHGDGSPADGDRVVQDAIAAVRRAADDARDRFDRVGDGGSARSAPLVSRVHRLPSDATGSQTAALFALARVEWALRRLTQPRPTRAPGRSG</sequence>
<name>A0ABX0BBS4_9MICO</name>
<keyword evidence="9" id="KW-1185">Reference proteome</keyword>
<evidence type="ECO:0000256" key="2">
    <source>
        <dbReference type="ARBA" id="ARBA00022692"/>
    </source>
</evidence>
<reference evidence="8 9" key="1">
    <citation type="journal article" date="2021" name="Arch. Microbiol.">
        <title>Cellulosimicrobium fucosivorans sp. nov., isolated from San Elijo Lagoon, contains a fucose metabolic pathway linked to carotenoid production.</title>
        <authorList>
            <person name="Aviles F.A."/>
            <person name="Kyndt J.A."/>
        </authorList>
    </citation>
    <scope>NUCLEOTIDE SEQUENCE [LARGE SCALE GENOMIC DNA]</scope>
    <source>
        <strain evidence="8 9">SE3</strain>
    </source>
</reference>
<feature type="transmembrane region" description="Helical" evidence="6">
    <location>
        <begin position="121"/>
        <end position="142"/>
    </location>
</feature>
<keyword evidence="4 6" id="KW-0472">Membrane</keyword>
<organism evidence="8 9">
    <name type="scientific">Cellulosimicrobium composti</name>
    <dbReference type="NCBI Taxonomy" id="2672572"/>
    <lineage>
        <taxon>Bacteria</taxon>
        <taxon>Bacillati</taxon>
        <taxon>Actinomycetota</taxon>
        <taxon>Actinomycetes</taxon>
        <taxon>Micrococcales</taxon>
        <taxon>Promicromonosporaceae</taxon>
        <taxon>Cellulosimicrobium</taxon>
    </lineage>
</organism>
<evidence type="ECO:0000256" key="3">
    <source>
        <dbReference type="ARBA" id="ARBA00022989"/>
    </source>
</evidence>